<feature type="transmembrane region" description="Helical" evidence="8">
    <location>
        <begin position="207"/>
        <end position="226"/>
    </location>
</feature>
<feature type="transmembrane region" description="Helical" evidence="8">
    <location>
        <begin position="294"/>
        <end position="316"/>
    </location>
</feature>
<dbReference type="Pfam" id="PF00001">
    <property type="entry name" value="7tm_1"/>
    <property type="match status" value="1"/>
</dbReference>
<keyword evidence="3 8" id="KW-1133">Transmembrane helix</keyword>
<proteinExistence type="predicted"/>
<comment type="caution">
    <text evidence="10">The sequence shown here is derived from an EMBL/GenBank/DDBJ whole genome shotgun (WGS) entry which is preliminary data.</text>
</comment>
<dbReference type="Gene3D" id="1.20.1070.10">
    <property type="entry name" value="Rhodopsin 7-helix transmembrane proteins"/>
    <property type="match status" value="1"/>
</dbReference>
<evidence type="ECO:0000256" key="7">
    <source>
        <dbReference type="ARBA" id="ARBA00023224"/>
    </source>
</evidence>
<dbReference type="EMBL" id="JARBDR010000903">
    <property type="protein sequence ID" value="KAJ8305019.1"/>
    <property type="molecule type" value="Genomic_DNA"/>
</dbReference>
<keyword evidence="2 8" id="KW-0812">Transmembrane</keyword>
<dbReference type="PANTHER" id="PTHR24243:SF230">
    <property type="entry name" value="G-PROTEIN COUPLED RECEPTORS FAMILY 1 PROFILE DOMAIN-CONTAINING PROTEIN"/>
    <property type="match status" value="1"/>
</dbReference>
<feature type="transmembrane region" description="Helical" evidence="8">
    <location>
        <begin position="104"/>
        <end position="131"/>
    </location>
</feature>
<evidence type="ECO:0000256" key="1">
    <source>
        <dbReference type="ARBA" id="ARBA00004141"/>
    </source>
</evidence>
<evidence type="ECO:0000256" key="8">
    <source>
        <dbReference type="SAM" id="Phobius"/>
    </source>
</evidence>
<feature type="transmembrane region" description="Helical" evidence="8">
    <location>
        <begin position="143"/>
        <end position="164"/>
    </location>
</feature>
<evidence type="ECO:0000259" key="9">
    <source>
        <dbReference type="PROSITE" id="PS50262"/>
    </source>
</evidence>
<dbReference type="Proteomes" id="UP001217089">
    <property type="component" value="Unassembled WGS sequence"/>
</dbReference>
<dbReference type="InterPro" id="IPR017452">
    <property type="entry name" value="GPCR_Rhodpsn_7TM"/>
</dbReference>
<feature type="transmembrane region" description="Helical" evidence="8">
    <location>
        <begin position="25"/>
        <end position="50"/>
    </location>
</feature>
<reference evidence="10 11" key="1">
    <citation type="submission" date="2022-12" db="EMBL/GenBank/DDBJ databases">
        <title>Chromosome-level genome of Tegillarca granosa.</title>
        <authorList>
            <person name="Kim J."/>
        </authorList>
    </citation>
    <scope>NUCLEOTIDE SEQUENCE [LARGE SCALE GENOMIC DNA]</scope>
    <source>
        <strain evidence="10">Teg-2019</strain>
        <tissue evidence="10">Adductor muscle</tissue>
    </source>
</reference>
<keyword evidence="11" id="KW-1185">Reference proteome</keyword>
<dbReference type="CDD" id="cd14978">
    <property type="entry name" value="7tmA_FMRFamide_R-like"/>
    <property type="match status" value="1"/>
</dbReference>
<evidence type="ECO:0000313" key="10">
    <source>
        <dbReference type="EMBL" id="KAJ8305019.1"/>
    </source>
</evidence>
<accession>A0ABQ9EIB6</accession>
<evidence type="ECO:0000313" key="11">
    <source>
        <dbReference type="Proteomes" id="UP001217089"/>
    </source>
</evidence>
<organism evidence="10 11">
    <name type="scientific">Tegillarca granosa</name>
    <name type="common">Malaysian cockle</name>
    <name type="synonym">Anadara granosa</name>
    <dbReference type="NCBI Taxonomy" id="220873"/>
    <lineage>
        <taxon>Eukaryota</taxon>
        <taxon>Metazoa</taxon>
        <taxon>Spiralia</taxon>
        <taxon>Lophotrochozoa</taxon>
        <taxon>Mollusca</taxon>
        <taxon>Bivalvia</taxon>
        <taxon>Autobranchia</taxon>
        <taxon>Pteriomorphia</taxon>
        <taxon>Arcoida</taxon>
        <taxon>Arcoidea</taxon>
        <taxon>Arcidae</taxon>
        <taxon>Tegillarca</taxon>
    </lineage>
</organism>
<evidence type="ECO:0000256" key="3">
    <source>
        <dbReference type="ARBA" id="ARBA00022989"/>
    </source>
</evidence>
<sequence>MNTTNLSNHTEVKTEFFVEDVIQSYIWKIVPLFMIITGIIGNILSILVLTRRQHIRKYTSSVYLTGLAVTDILVLCVGLLRQWVLHVFNWDFREYSEVACKLHIFLTYLAIDFSAWILVAVTIERVMLVLIPQQAKEKCTKHVAIVIMITILLFLFCLNSHLMFGMGDSSLDIVDNTTINKCYPQYQAYNYFYDYIWPWVDYTKFCILPFTILLCGNILIATKVINQKRRIQSKINPTKGEGSNRKYYFSSMNITLFILNSVFLICNTPISIYLIGYAHWSENSTPKESAILDLVWSVCNILMYLNNTVDFFLYCLSGTEFRREAKLLLCFELKFKHKNQPNNTFKRATINSIQSESMA</sequence>
<name>A0ABQ9EIB6_TEGGR</name>
<feature type="transmembrane region" description="Helical" evidence="8">
    <location>
        <begin position="62"/>
        <end position="84"/>
    </location>
</feature>
<evidence type="ECO:0000256" key="4">
    <source>
        <dbReference type="ARBA" id="ARBA00023040"/>
    </source>
</evidence>
<dbReference type="PROSITE" id="PS50262">
    <property type="entry name" value="G_PROTEIN_RECEP_F1_2"/>
    <property type="match status" value="1"/>
</dbReference>
<evidence type="ECO:0000256" key="6">
    <source>
        <dbReference type="ARBA" id="ARBA00023170"/>
    </source>
</evidence>
<dbReference type="InterPro" id="IPR000276">
    <property type="entry name" value="GPCR_Rhodpsn"/>
</dbReference>
<dbReference type="PANTHER" id="PTHR24243">
    <property type="entry name" value="G-PROTEIN COUPLED RECEPTOR"/>
    <property type="match status" value="1"/>
</dbReference>
<keyword evidence="5 8" id="KW-0472">Membrane</keyword>
<keyword evidence="7" id="KW-0807">Transducer</keyword>
<dbReference type="SUPFAM" id="SSF81321">
    <property type="entry name" value="Family A G protein-coupled receptor-like"/>
    <property type="match status" value="1"/>
</dbReference>
<feature type="transmembrane region" description="Helical" evidence="8">
    <location>
        <begin position="247"/>
        <end position="274"/>
    </location>
</feature>
<gene>
    <name evidence="10" type="ORF">KUTeg_018602</name>
</gene>
<evidence type="ECO:0000256" key="2">
    <source>
        <dbReference type="ARBA" id="ARBA00022692"/>
    </source>
</evidence>
<evidence type="ECO:0000256" key="5">
    <source>
        <dbReference type="ARBA" id="ARBA00023136"/>
    </source>
</evidence>
<keyword evidence="4" id="KW-0297">G-protein coupled receptor</keyword>
<feature type="domain" description="G-protein coupled receptors family 1 profile" evidence="9">
    <location>
        <begin position="41"/>
        <end position="314"/>
    </location>
</feature>
<comment type="subcellular location">
    <subcellularLocation>
        <location evidence="1">Membrane</location>
        <topology evidence="1">Multi-pass membrane protein</topology>
    </subcellularLocation>
</comment>
<protein>
    <recommendedName>
        <fullName evidence="9">G-protein coupled receptors family 1 profile domain-containing protein</fullName>
    </recommendedName>
</protein>
<keyword evidence="6" id="KW-0675">Receptor</keyword>
<dbReference type="PRINTS" id="PR00237">
    <property type="entry name" value="GPCRRHODOPSN"/>
</dbReference>